<reference evidence="4" key="1">
    <citation type="submission" date="2022-11" db="UniProtKB">
        <authorList>
            <consortium name="WormBaseParasite"/>
        </authorList>
    </citation>
    <scope>IDENTIFICATION</scope>
</reference>
<evidence type="ECO:0000313" key="3">
    <source>
        <dbReference type="Proteomes" id="UP000887565"/>
    </source>
</evidence>
<dbReference type="AlphaFoldDB" id="A0A915HS35"/>
<sequence length="116" mass="13346">MPRSQRPGTFSSTSQVQSTSATTKIPNVYWTGQGDEQPTMEEGHLRITIFNTKMYQKCRYSIYCVLYSYNLFFYNLSPLNVTMTFKYFLTLSILTLIKAFAARDINSMIKSAKLVP</sequence>
<evidence type="ECO:0000256" key="2">
    <source>
        <dbReference type="SAM" id="Phobius"/>
    </source>
</evidence>
<evidence type="ECO:0000313" key="4">
    <source>
        <dbReference type="WBParaSite" id="nRc.2.0.1.t04554-RA"/>
    </source>
</evidence>
<dbReference type="Proteomes" id="UP000887565">
    <property type="component" value="Unplaced"/>
</dbReference>
<protein>
    <submittedName>
        <fullName evidence="4">Uncharacterized protein</fullName>
    </submittedName>
</protein>
<keyword evidence="2" id="KW-0472">Membrane</keyword>
<organism evidence="3 4">
    <name type="scientific">Romanomermis culicivorax</name>
    <name type="common">Nematode worm</name>
    <dbReference type="NCBI Taxonomy" id="13658"/>
    <lineage>
        <taxon>Eukaryota</taxon>
        <taxon>Metazoa</taxon>
        <taxon>Ecdysozoa</taxon>
        <taxon>Nematoda</taxon>
        <taxon>Enoplea</taxon>
        <taxon>Dorylaimia</taxon>
        <taxon>Mermithida</taxon>
        <taxon>Mermithoidea</taxon>
        <taxon>Mermithidae</taxon>
        <taxon>Romanomermis</taxon>
    </lineage>
</organism>
<evidence type="ECO:0000256" key="1">
    <source>
        <dbReference type="SAM" id="MobiDB-lite"/>
    </source>
</evidence>
<keyword evidence="2" id="KW-0812">Transmembrane</keyword>
<accession>A0A915HS35</accession>
<keyword evidence="3" id="KW-1185">Reference proteome</keyword>
<proteinExistence type="predicted"/>
<dbReference type="WBParaSite" id="nRc.2.0.1.t04554-RA">
    <property type="protein sequence ID" value="nRc.2.0.1.t04554-RA"/>
    <property type="gene ID" value="nRc.2.0.1.g04554"/>
</dbReference>
<keyword evidence="2" id="KW-1133">Transmembrane helix</keyword>
<feature type="compositionally biased region" description="Low complexity" evidence="1">
    <location>
        <begin position="9"/>
        <end position="23"/>
    </location>
</feature>
<name>A0A915HS35_ROMCU</name>
<feature type="transmembrane region" description="Helical" evidence="2">
    <location>
        <begin position="60"/>
        <end position="77"/>
    </location>
</feature>
<feature type="region of interest" description="Disordered" evidence="1">
    <location>
        <begin position="1"/>
        <end position="38"/>
    </location>
</feature>